<organism evidence="3 4">
    <name type="scientific">Bosea caraganae</name>
    <dbReference type="NCBI Taxonomy" id="2763117"/>
    <lineage>
        <taxon>Bacteria</taxon>
        <taxon>Pseudomonadati</taxon>
        <taxon>Pseudomonadota</taxon>
        <taxon>Alphaproteobacteria</taxon>
        <taxon>Hyphomicrobiales</taxon>
        <taxon>Boseaceae</taxon>
        <taxon>Bosea</taxon>
    </lineage>
</organism>
<accession>A0A370L630</accession>
<feature type="transmembrane region" description="Helical" evidence="1">
    <location>
        <begin position="129"/>
        <end position="148"/>
    </location>
</feature>
<dbReference type="Pfam" id="PF07331">
    <property type="entry name" value="TctB"/>
    <property type="match status" value="1"/>
</dbReference>
<protein>
    <recommendedName>
        <fullName evidence="2">DUF1468 domain-containing protein</fullName>
    </recommendedName>
</protein>
<feature type="domain" description="DUF1468" evidence="2">
    <location>
        <begin position="20"/>
        <end position="153"/>
    </location>
</feature>
<sequence>MSASGAGRGRQWVRGPQDVVAGVAVILISAVILYALSLITTTSYSAFSPALFPRLCTYVIMVGGLALIARGLLRTGPGLGRLPFRPAVLVTLAVVAFGFVSPRLGYAVAGLLTLLIGGLAAPDVRFRQLLAVSLILIVFSVVLFSYVLKLTMPAVILPGLSF</sequence>
<keyword evidence="1" id="KW-1133">Transmembrane helix</keyword>
<keyword evidence="4" id="KW-1185">Reference proteome</keyword>
<comment type="caution">
    <text evidence="3">The sequence shown here is derived from an EMBL/GenBank/DDBJ whole genome shotgun (WGS) entry which is preliminary data.</text>
</comment>
<dbReference type="InterPro" id="IPR009936">
    <property type="entry name" value="DUF1468"/>
</dbReference>
<name>A0A370L630_9HYPH</name>
<feature type="transmembrane region" description="Helical" evidence="1">
    <location>
        <begin position="82"/>
        <end position="100"/>
    </location>
</feature>
<feature type="transmembrane region" description="Helical" evidence="1">
    <location>
        <begin position="106"/>
        <end position="122"/>
    </location>
</feature>
<dbReference type="OrthoDB" id="7914375at2"/>
<reference evidence="4" key="1">
    <citation type="submission" date="2018-07" db="EMBL/GenBank/DDBJ databases">
        <authorList>
            <person name="Safronova V.I."/>
            <person name="Chirak E.R."/>
            <person name="Sazanova A.L."/>
        </authorList>
    </citation>
    <scope>NUCLEOTIDE SEQUENCE [LARGE SCALE GENOMIC DNA]</scope>
    <source>
        <strain evidence="4">RCAM04685</strain>
    </source>
</reference>
<gene>
    <name evidence="3" type="ORF">DWE98_13820</name>
</gene>
<dbReference type="Proteomes" id="UP000255207">
    <property type="component" value="Unassembled WGS sequence"/>
</dbReference>
<evidence type="ECO:0000256" key="1">
    <source>
        <dbReference type="SAM" id="Phobius"/>
    </source>
</evidence>
<keyword evidence="1" id="KW-0812">Transmembrane</keyword>
<feature type="transmembrane region" description="Helical" evidence="1">
    <location>
        <begin position="20"/>
        <end position="39"/>
    </location>
</feature>
<dbReference type="EMBL" id="QQTP01000006">
    <property type="protein sequence ID" value="RDJ24742.1"/>
    <property type="molecule type" value="Genomic_DNA"/>
</dbReference>
<proteinExistence type="predicted"/>
<evidence type="ECO:0000313" key="3">
    <source>
        <dbReference type="EMBL" id="RDJ24742.1"/>
    </source>
</evidence>
<feature type="transmembrane region" description="Helical" evidence="1">
    <location>
        <begin position="51"/>
        <end position="73"/>
    </location>
</feature>
<evidence type="ECO:0000259" key="2">
    <source>
        <dbReference type="Pfam" id="PF07331"/>
    </source>
</evidence>
<evidence type="ECO:0000313" key="4">
    <source>
        <dbReference type="Proteomes" id="UP000255207"/>
    </source>
</evidence>
<dbReference type="RefSeq" id="WP_114829838.1">
    <property type="nucleotide sequence ID" value="NZ_QQTO01000033.1"/>
</dbReference>
<keyword evidence="1" id="KW-0472">Membrane</keyword>
<dbReference type="AlphaFoldDB" id="A0A370L630"/>